<keyword evidence="17" id="KW-1185">Reference proteome</keyword>
<evidence type="ECO:0000256" key="12">
    <source>
        <dbReference type="RuleBase" id="RU003615"/>
    </source>
</evidence>
<evidence type="ECO:0000256" key="7">
    <source>
        <dbReference type="ARBA" id="ARBA00022801"/>
    </source>
</evidence>
<dbReference type="SMART" id="SM00632">
    <property type="entry name" value="Aamy_C"/>
    <property type="match status" value="1"/>
</dbReference>
<dbReference type="InterPro" id="IPR006047">
    <property type="entry name" value="GH13_cat_dom"/>
</dbReference>
<evidence type="ECO:0000256" key="11">
    <source>
        <dbReference type="ARBA" id="ARBA00023295"/>
    </source>
</evidence>
<dbReference type="SUPFAM" id="SSF51445">
    <property type="entry name" value="(Trans)glycosidases"/>
    <property type="match status" value="1"/>
</dbReference>
<evidence type="ECO:0000256" key="10">
    <source>
        <dbReference type="ARBA" id="ARBA00023277"/>
    </source>
</evidence>
<feature type="non-terminal residue" evidence="16">
    <location>
        <position position="610"/>
    </location>
</feature>
<evidence type="ECO:0000313" key="17">
    <source>
        <dbReference type="Proteomes" id="UP000678393"/>
    </source>
</evidence>
<comment type="similarity">
    <text evidence="4 12">Belongs to the glycosyl hydrolase 13 family.</text>
</comment>
<comment type="caution">
    <text evidence="16">The sequence shown here is derived from an EMBL/GenBank/DDBJ whole genome shotgun (WGS) entry which is preliminary data.</text>
</comment>
<sequence>FADGVDYHDPHCDGKQVIVHLFEWKWPDIASECERYLGPKGFCAVQVSPPMEHVMVTTDGNRPWWERYQPVSYKLTSRSGNEEQFADMVARCKKAGVRIIVDAVVNHMAGLGRSGTGTAGSPFNSDNHDFPGVPFTAEHFHKRSDCPSGDGNVNNYGDPKNVRNCNLVGLTDLDGSQDYVREKVAGYFNHLISLGVAGFRVDASKHMWPEDIKGIQAKTNNLPEGGRPFFAHEVIDRNDGAIRVDEYFDLGWVTEFRYLQKVREGASDLGRLDAVYDPGWGMAPPEHAFVFVDNHDTQRGTESLTYKNGDEYKRAVAFTLANDYGFTRIMSSYFFTDSNEGPPHNSDYSAKDVIIKSDGSCDNGWVCEHRWKAIGNMAMFRNAVAGTKRENFRYSNGVLSFSRGNKGFFAMSANSFSVTVNTGLPAGRYCDLISECAMKVTVDGSGNAQITPHDPGEPFVAIITEGGDQIAVPVVTTGTQGPNVNPVTQGPTQAPWTPSGSADYVRTVILIQKQTNPGQDLFIRGGIDTSHRTGCSSTDVSNPCSIPIKHISDGTSSHFDKVNAWSAGDNFLDWVGAEPGQGNYQGVAASGTPAFWSTNVASDAGYSPFN</sequence>
<dbReference type="GO" id="GO:0005975">
    <property type="term" value="P:carbohydrate metabolic process"/>
    <property type="evidence" value="ECO:0007669"/>
    <property type="project" value="InterPro"/>
</dbReference>
<evidence type="ECO:0000256" key="4">
    <source>
        <dbReference type="ARBA" id="ARBA00008061"/>
    </source>
</evidence>
<dbReference type="PRINTS" id="PR00110">
    <property type="entry name" value="ALPHAAMYLASE"/>
</dbReference>
<evidence type="ECO:0000256" key="2">
    <source>
        <dbReference type="ARBA" id="ARBA00001913"/>
    </source>
</evidence>
<keyword evidence="7 13" id="KW-0378">Hydrolase</keyword>
<accession>A0A8S3ZES1</accession>
<gene>
    <name evidence="16" type="ORF">CUNI_LOCUS11893</name>
</gene>
<dbReference type="OrthoDB" id="550577at2759"/>
<proteinExistence type="inferred from homology"/>
<dbReference type="Gene3D" id="3.20.20.80">
    <property type="entry name" value="Glycosidases"/>
    <property type="match status" value="1"/>
</dbReference>
<dbReference type="SUPFAM" id="SSF51011">
    <property type="entry name" value="Glycosyl hydrolase domain"/>
    <property type="match status" value="1"/>
</dbReference>
<reference evidence="16" key="1">
    <citation type="submission" date="2021-04" db="EMBL/GenBank/DDBJ databases">
        <authorList>
            <consortium name="Molecular Ecology Group"/>
        </authorList>
    </citation>
    <scope>NUCLEOTIDE SEQUENCE</scope>
</reference>
<evidence type="ECO:0000259" key="15">
    <source>
        <dbReference type="SMART" id="SM00642"/>
    </source>
</evidence>
<keyword evidence="10 13" id="KW-0119">Carbohydrate metabolism</keyword>
<dbReference type="CDD" id="cd11317">
    <property type="entry name" value="AmyAc_bac_euk_AmyA"/>
    <property type="match status" value="1"/>
</dbReference>
<dbReference type="InterPro" id="IPR017853">
    <property type="entry name" value="GH"/>
</dbReference>
<comment type="cofactor">
    <cofactor evidence="2">
        <name>Ca(2+)</name>
        <dbReference type="ChEBI" id="CHEBI:29108"/>
    </cofactor>
</comment>
<keyword evidence="9" id="KW-0868">Chloride</keyword>
<dbReference type="GO" id="GO:0046872">
    <property type="term" value="F:metal ion binding"/>
    <property type="evidence" value="ECO:0007669"/>
    <property type="project" value="UniProtKB-KW"/>
</dbReference>
<dbReference type="AlphaFoldDB" id="A0A8S3ZES1"/>
<evidence type="ECO:0000256" key="13">
    <source>
        <dbReference type="RuleBase" id="RU361134"/>
    </source>
</evidence>
<dbReference type="Proteomes" id="UP000678393">
    <property type="component" value="Unassembled WGS sequence"/>
</dbReference>
<dbReference type="Pfam" id="PF00128">
    <property type="entry name" value="Alpha-amylase"/>
    <property type="match status" value="1"/>
</dbReference>
<dbReference type="PANTHER" id="PTHR43447">
    <property type="entry name" value="ALPHA-AMYLASE"/>
    <property type="match status" value="1"/>
</dbReference>
<dbReference type="GO" id="GO:0004556">
    <property type="term" value="F:alpha-amylase activity"/>
    <property type="evidence" value="ECO:0007669"/>
    <property type="project" value="UniProtKB-UniRule"/>
</dbReference>
<dbReference type="SMART" id="SM00642">
    <property type="entry name" value="Aamy"/>
    <property type="match status" value="1"/>
</dbReference>
<dbReference type="Gene3D" id="2.60.40.1180">
    <property type="entry name" value="Golgi alpha-mannosidase II"/>
    <property type="match status" value="1"/>
</dbReference>
<dbReference type="InterPro" id="IPR031319">
    <property type="entry name" value="A-amylase_C"/>
</dbReference>
<organism evidence="16 17">
    <name type="scientific">Candidula unifasciata</name>
    <dbReference type="NCBI Taxonomy" id="100452"/>
    <lineage>
        <taxon>Eukaryota</taxon>
        <taxon>Metazoa</taxon>
        <taxon>Spiralia</taxon>
        <taxon>Lophotrochozoa</taxon>
        <taxon>Mollusca</taxon>
        <taxon>Gastropoda</taxon>
        <taxon>Heterobranchia</taxon>
        <taxon>Euthyneura</taxon>
        <taxon>Panpulmonata</taxon>
        <taxon>Eupulmonata</taxon>
        <taxon>Stylommatophora</taxon>
        <taxon>Helicina</taxon>
        <taxon>Helicoidea</taxon>
        <taxon>Geomitridae</taxon>
        <taxon>Candidula</taxon>
    </lineage>
</organism>
<name>A0A8S3ZES1_9EUPU</name>
<dbReference type="InterPro" id="IPR013780">
    <property type="entry name" value="Glyco_hydro_b"/>
</dbReference>
<keyword evidence="8" id="KW-0106">Calcium</keyword>
<evidence type="ECO:0000256" key="8">
    <source>
        <dbReference type="ARBA" id="ARBA00022837"/>
    </source>
</evidence>
<dbReference type="InterPro" id="IPR006046">
    <property type="entry name" value="Alpha_amylase"/>
</dbReference>
<dbReference type="InterPro" id="IPR006048">
    <property type="entry name" value="A-amylase/branching_C"/>
</dbReference>
<evidence type="ECO:0000256" key="6">
    <source>
        <dbReference type="ARBA" id="ARBA00022723"/>
    </source>
</evidence>
<comment type="catalytic activity">
    <reaction evidence="1 13">
        <text>Endohydrolysis of (1-&gt;4)-alpha-D-glucosidic linkages in polysaccharides containing three or more (1-&gt;4)-alpha-linked D-glucose units.</text>
        <dbReference type="EC" id="3.2.1.1"/>
    </reaction>
</comment>
<dbReference type="Pfam" id="PF02806">
    <property type="entry name" value="Alpha-amylase_C"/>
    <property type="match status" value="1"/>
</dbReference>
<protein>
    <recommendedName>
        <fullName evidence="5 13">Alpha-amylase</fullName>
        <ecNumber evidence="5 13">3.2.1.1</ecNumber>
    </recommendedName>
</protein>
<comment type="cofactor">
    <cofactor evidence="3">
        <name>chloride</name>
        <dbReference type="ChEBI" id="CHEBI:17996"/>
    </cofactor>
</comment>
<feature type="domain" description="Alpha-amylase C-terminal" evidence="14">
    <location>
        <begin position="391"/>
        <end position="467"/>
    </location>
</feature>
<evidence type="ECO:0000313" key="16">
    <source>
        <dbReference type="EMBL" id="CAG5126335.1"/>
    </source>
</evidence>
<evidence type="ECO:0000256" key="1">
    <source>
        <dbReference type="ARBA" id="ARBA00000548"/>
    </source>
</evidence>
<evidence type="ECO:0000259" key="14">
    <source>
        <dbReference type="SMART" id="SM00632"/>
    </source>
</evidence>
<dbReference type="EMBL" id="CAJHNH020002333">
    <property type="protein sequence ID" value="CAG5126335.1"/>
    <property type="molecule type" value="Genomic_DNA"/>
</dbReference>
<dbReference type="EC" id="3.2.1.1" evidence="5 13"/>
<keyword evidence="11 13" id="KW-0326">Glycosidase</keyword>
<evidence type="ECO:0000256" key="3">
    <source>
        <dbReference type="ARBA" id="ARBA00001923"/>
    </source>
</evidence>
<feature type="domain" description="Glycosyl hydrolase family 13 catalytic" evidence="15">
    <location>
        <begin position="16"/>
        <end position="381"/>
    </location>
</feature>
<evidence type="ECO:0000256" key="9">
    <source>
        <dbReference type="ARBA" id="ARBA00023214"/>
    </source>
</evidence>
<keyword evidence="6" id="KW-0479">Metal-binding</keyword>
<evidence type="ECO:0000256" key="5">
    <source>
        <dbReference type="ARBA" id="ARBA00012595"/>
    </source>
</evidence>
<feature type="non-terminal residue" evidence="16">
    <location>
        <position position="1"/>
    </location>
</feature>